<keyword evidence="1" id="KW-0234">DNA repair</keyword>
<comment type="function">
    <text evidence="1">Component of the SMC5-SMC6 complex, that promotes sister chromatid alignment after DNA damage and facilitates double-stranded DNA breaks (DSBs) repair via homologous recombination between sister chromatids.</text>
</comment>
<evidence type="ECO:0000313" key="3">
    <source>
        <dbReference type="Proteomes" id="UP001054252"/>
    </source>
</evidence>
<proteinExistence type="inferred from homology"/>
<evidence type="ECO:0000256" key="1">
    <source>
        <dbReference type="RuleBase" id="RU365071"/>
    </source>
</evidence>
<comment type="subcellular location">
    <subcellularLocation>
        <location evidence="1">Nucleus</location>
    </subcellularLocation>
</comment>
<dbReference type="PANTHER" id="PTHR16140:SF0">
    <property type="entry name" value="NON-STRUCTURAL MAINTENANCE OF CHROMOSOMES ELEMENT 4"/>
    <property type="match status" value="1"/>
</dbReference>
<dbReference type="GO" id="GO:0005634">
    <property type="term" value="C:nucleus"/>
    <property type="evidence" value="ECO:0007669"/>
    <property type="project" value="UniProtKB-SubCell"/>
</dbReference>
<dbReference type="GO" id="GO:0006310">
    <property type="term" value="P:DNA recombination"/>
    <property type="evidence" value="ECO:0007669"/>
    <property type="project" value="UniProtKB-UniRule"/>
</dbReference>
<comment type="similarity">
    <text evidence="1">Belongs to the NSE4 family.</text>
</comment>
<keyword evidence="1" id="KW-0233">DNA recombination</keyword>
<comment type="caution">
    <text evidence="2">The sequence shown here is derived from an EMBL/GenBank/DDBJ whole genome shotgun (WGS) entry which is preliminary data.</text>
</comment>
<comment type="subunit">
    <text evidence="1">Component of the SMC5-SMC6 complex.</text>
</comment>
<gene>
    <name evidence="2" type="ORF">SLEP1_g23700</name>
</gene>
<evidence type="ECO:0000313" key="2">
    <source>
        <dbReference type="EMBL" id="GKV12575.1"/>
    </source>
</evidence>
<dbReference type="GO" id="GO:0006281">
    <property type="term" value="P:DNA repair"/>
    <property type="evidence" value="ECO:0007669"/>
    <property type="project" value="UniProtKB-UniRule"/>
</dbReference>
<organism evidence="2 3">
    <name type="scientific">Rubroshorea leprosula</name>
    <dbReference type="NCBI Taxonomy" id="152421"/>
    <lineage>
        <taxon>Eukaryota</taxon>
        <taxon>Viridiplantae</taxon>
        <taxon>Streptophyta</taxon>
        <taxon>Embryophyta</taxon>
        <taxon>Tracheophyta</taxon>
        <taxon>Spermatophyta</taxon>
        <taxon>Magnoliopsida</taxon>
        <taxon>eudicotyledons</taxon>
        <taxon>Gunneridae</taxon>
        <taxon>Pentapetalae</taxon>
        <taxon>rosids</taxon>
        <taxon>malvids</taxon>
        <taxon>Malvales</taxon>
        <taxon>Dipterocarpaceae</taxon>
        <taxon>Rubroshorea</taxon>
    </lineage>
</organism>
<sequence length="241" mass="27502">MVRKKKTSLKAGGNFLRKEGRFPSKWRRENGRKTVVQGLQETKVKASRRRVSTTKVERRLLRSKYLQVVNKISVRKPRGQVADAYALLDITNALVTSVKSQSNHGISIADFITCLITDFGKCGMTLVSRENELISFNWQGIGLQVSPILRMLGPMNTEVMQRKPAVHRKCAARPTQTAWLEELNNAGADEETDTNRNMAKMSEVLRRKGVKLENLILNRNSFAQWRIYLLCHSESKMDELK</sequence>
<keyword evidence="3" id="KW-1185">Reference proteome</keyword>
<dbReference type="PANTHER" id="PTHR16140">
    <property type="entry name" value="NON-STRUCTURAL MAINTENANCE OF CHROMOSOMES ELEMENT 4"/>
    <property type="match status" value="1"/>
</dbReference>
<name>A0AAV5JKG9_9ROSI</name>
<keyword evidence="1" id="KW-0227">DNA damage</keyword>
<dbReference type="GO" id="GO:0030915">
    <property type="term" value="C:Smc5-Smc6 complex"/>
    <property type="evidence" value="ECO:0007669"/>
    <property type="project" value="UniProtKB-UniRule"/>
</dbReference>
<protein>
    <recommendedName>
        <fullName evidence="1">Non-structural maintenance of chromosomes element 4</fullName>
    </recommendedName>
</protein>
<dbReference type="EMBL" id="BPVZ01000036">
    <property type="protein sequence ID" value="GKV12575.1"/>
    <property type="molecule type" value="Genomic_DNA"/>
</dbReference>
<dbReference type="Proteomes" id="UP001054252">
    <property type="component" value="Unassembled WGS sequence"/>
</dbReference>
<accession>A0AAV5JKG9</accession>
<dbReference type="AlphaFoldDB" id="A0AAV5JKG9"/>
<reference evidence="2 3" key="1">
    <citation type="journal article" date="2021" name="Commun. Biol.">
        <title>The genome of Shorea leprosula (Dipterocarpaceae) highlights the ecological relevance of drought in aseasonal tropical rainforests.</title>
        <authorList>
            <person name="Ng K.K.S."/>
            <person name="Kobayashi M.J."/>
            <person name="Fawcett J.A."/>
            <person name="Hatakeyama M."/>
            <person name="Paape T."/>
            <person name="Ng C.H."/>
            <person name="Ang C.C."/>
            <person name="Tnah L.H."/>
            <person name="Lee C.T."/>
            <person name="Nishiyama T."/>
            <person name="Sese J."/>
            <person name="O'Brien M.J."/>
            <person name="Copetti D."/>
            <person name="Mohd Noor M.I."/>
            <person name="Ong R.C."/>
            <person name="Putra M."/>
            <person name="Sireger I.Z."/>
            <person name="Indrioko S."/>
            <person name="Kosugi Y."/>
            <person name="Izuno A."/>
            <person name="Isagi Y."/>
            <person name="Lee S.L."/>
            <person name="Shimizu K.K."/>
        </authorList>
    </citation>
    <scope>NUCLEOTIDE SEQUENCE [LARGE SCALE GENOMIC DNA]</scope>
    <source>
        <strain evidence="2">214</strain>
    </source>
</reference>
<keyword evidence="1" id="KW-0539">Nucleus</keyword>
<dbReference type="InterPro" id="IPR027786">
    <property type="entry name" value="Nse4/EID"/>
</dbReference>